<dbReference type="Proteomes" id="UP000679352">
    <property type="component" value="Chromosome"/>
</dbReference>
<dbReference type="AlphaFoldDB" id="A0A975P3Y3"/>
<feature type="transmembrane region" description="Helical" evidence="6">
    <location>
        <begin position="154"/>
        <end position="177"/>
    </location>
</feature>
<dbReference type="KEGG" id="gfu:KM031_08410"/>
<evidence type="ECO:0000256" key="1">
    <source>
        <dbReference type="ARBA" id="ARBA00004651"/>
    </source>
</evidence>
<reference evidence="7" key="1">
    <citation type="submission" date="2021-06" db="EMBL/GenBank/DDBJ databases">
        <title>Direct submission.</title>
        <authorList>
            <person name="Lee C.-S."/>
            <person name="Jin L."/>
        </authorList>
    </citation>
    <scope>NUCLEOTIDE SEQUENCE</scope>
    <source>
        <strain evidence="7">Con5</strain>
    </source>
</reference>
<comment type="subcellular location">
    <subcellularLocation>
        <location evidence="1">Cell membrane</location>
        <topology evidence="1">Multi-pass membrane protein</topology>
    </subcellularLocation>
</comment>
<sequence length="208" mass="21024">MMLDLLFAFPPAQLAAFLLAGIALNLTPGADVIFATASGLAGGPRAGAVAGVGVGLGGLLHVGLAAAGVSALLASHPEALTALKWAGAAYLLYLAWKSWRAGDPVAAGRGVAAPLRALGRGFLTNALNPKVALFVLAFLPQFTLPELGPIWQQIVMLGLLFCLTGTIITAGYGALAGWMGQALGPRMGVMNKLAALLFGGLAAKLVLD</sequence>
<evidence type="ECO:0000256" key="2">
    <source>
        <dbReference type="ARBA" id="ARBA00022475"/>
    </source>
</evidence>
<gene>
    <name evidence="7" type="ORF">KM031_08410</name>
</gene>
<keyword evidence="3 6" id="KW-0812">Transmembrane</keyword>
<evidence type="ECO:0000256" key="3">
    <source>
        <dbReference type="ARBA" id="ARBA00022692"/>
    </source>
</evidence>
<evidence type="ECO:0000256" key="6">
    <source>
        <dbReference type="SAM" id="Phobius"/>
    </source>
</evidence>
<dbReference type="Pfam" id="PF01810">
    <property type="entry name" value="LysE"/>
    <property type="match status" value="1"/>
</dbReference>
<keyword evidence="5 6" id="KW-0472">Membrane</keyword>
<evidence type="ECO:0000256" key="5">
    <source>
        <dbReference type="ARBA" id="ARBA00023136"/>
    </source>
</evidence>
<evidence type="ECO:0000313" key="8">
    <source>
        <dbReference type="Proteomes" id="UP000679352"/>
    </source>
</evidence>
<keyword evidence="2" id="KW-1003">Cell membrane</keyword>
<proteinExistence type="predicted"/>
<dbReference type="GO" id="GO:0015171">
    <property type="term" value="F:amino acid transmembrane transporter activity"/>
    <property type="evidence" value="ECO:0007669"/>
    <property type="project" value="TreeGrafter"/>
</dbReference>
<dbReference type="PANTHER" id="PTHR30086:SF20">
    <property type="entry name" value="ARGININE EXPORTER PROTEIN ARGO-RELATED"/>
    <property type="match status" value="1"/>
</dbReference>
<protein>
    <submittedName>
        <fullName evidence="7">LysE family translocator</fullName>
    </submittedName>
</protein>
<name>A0A975P3Y3_9RHOB</name>
<dbReference type="RefSeq" id="WP_215506304.1">
    <property type="nucleotide sequence ID" value="NZ_CP076361.1"/>
</dbReference>
<dbReference type="PANTHER" id="PTHR30086">
    <property type="entry name" value="ARGININE EXPORTER PROTEIN ARGO"/>
    <property type="match status" value="1"/>
</dbReference>
<dbReference type="GO" id="GO:0005886">
    <property type="term" value="C:plasma membrane"/>
    <property type="evidence" value="ECO:0007669"/>
    <property type="project" value="UniProtKB-SubCell"/>
</dbReference>
<organism evidence="7 8">
    <name type="scientific">Gemmobacter fulvus</name>
    <dbReference type="NCBI Taxonomy" id="2840474"/>
    <lineage>
        <taxon>Bacteria</taxon>
        <taxon>Pseudomonadati</taxon>
        <taxon>Pseudomonadota</taxon>
        <taxon>Alphaproteobacteria</taxon>
        <taxon>Rhodobacterales</taxon>
        <taxon>Paracoccaceae</taxon>
        <taxon>Gemmobacter</taxon>
    </lineage>
</organism>
<evidence type="ECO:0000256" key="4">
    <source>
        <dbReference type="ARBA" id="ARBA00022989"/>
    </source>
</evidence>
<dbReference type="InterPro" id="IPR001123">
    <property type="entry name" value="LeuE-type"/>
</dbReference>
<keyword evidence="8" id="KW-1185">Reference proteome</keyword>
<dbReference type="PIRSF" id="PIRSF006324">
    <property type="entry name" value="LeuE"/>
    <property type="match status" value="1"/>
</dbReference>
<feature type="transmembrane region" description="Helical" evidence="6">
    <location>
        <begin position="122"/>
        <end position="142"/>
    </location>
</feature>
<accession>A0A975P3Y3</accession>
<feature type="transmembrane region" description="Helical" evidence="6">
    <location>
        <begin position="53"/>
        <end position="74"/>
    </location>
</feature>
<keyword evidence="4 6" id="KW-1133">Transmembrane helix</keyword>
<feature type="transmembrane region" description="Helical" evidence="6">
    <location>
        <begin position="189"/>
        <end position="207"/>
    </location>
</feature>
<evidence type="ECO:0000313" key="7">
    <source>
        <dbReference type="EMBL" id="QWK88917.1"/>
    </source>
</evidence>
<dbReference type="EMBL" id="CP076361">
    <property type="protein sequence ID" value="QWK88917.1"/>
    <property type="molecule type" value="Genomic_DNA"/>
</dbReference>